<dbReference type="OrthoDB" id="9780606at2"/>
<accession>A0A5M6IRH7</accession>
<dbReference type="Pfam" id="PF12705">
    <property type="entry name" value="PDDEXK_1"/>
    <property type="match status" value="1"/>
</dbReference>
<organism evidence="3 4">
    <name type="scientific">Rhodovastum atsumiense</name>
    <dbReference type="NCBI Taxonomy" id="504468"/>
    <lineage>
        <taxon>Bacteria</taxon>
        <taxon>Pseudomonadati</taxon>
        <taxon>Pseudomonadota</taxon>
        <taxon>Alphaproteobacteria</taxon>
        <taxon>Acetobacterales</taxon>
        <taxon>Acetobacteraceae</taxon>
        <taxon>Rhodovastum</taxon>
    </lineage>
</organism>
<dbReference type="Proteomes" id="UP000325255">
    <property type="component" value="Unassembled WGS sequence"/>
</dbReference>
<feature type="domain" description="PD-(D/E)XK endonuclease-like" evidence="2">
    <location>
        <begin position="712"/>
        <end position="949"/>
    </location>
</feature>
<gene>
    <name evidence="3" type="primary">addB</name>
    <name evidence="3" type="ORF">F1189_16855</name>
</gene>
<dbReference type="EMBL" id="VWPK01000026">
    <property type="protein sequence ID" value="KAA5610910.1"/>
    <property type="molecule type" value="Genomic_DNA"/>
</dbReference>
<name>A0A5M6IRH7_9PROT</name>
<protein>
    <submittedName>
        <fullName evidence="3">Double-strand break repair protein AddB</fullName>
    </submittedName>
</protein>
<dbReference type="Gene3D" id="3.90.320.10">
    <property type="match status" value="1"/>
</dbReference>
<evidence type="ECO:0000313" key="3">
    <source>
        <dbReference type="EMBL" id="KAA5610910.1"/>
    </source>
</evidence>
<dbReference type="InterPro" id="IPR014153">
    <property type="entry name" value="Ds_break_AddB"/>
</dbReference>
<keyword evidence="1" id="KW-0175">Coiled coil</keyword>
<comment type="caution">
    <text evidence="3">The sequence shown here is derived from an EMBL/GenBank/DDBJ whole genome shotgun (WGS) entry which is preliminary data.</text>
</comment>
<keyword evidence="4" id="KW-1185">Reference proteome</keyword>
<dbReference type="NCBIfam" id="TIGR02786">
    <property type="entry name" value="addB_alphas"/>
    <property type="match status" value="1"/>
</dbReference>
<proteinExistence type="predicted"/>
<evidence type="ECO:0000256" key="1">
    <source>
        <dbReference type="SAM" id="Coils"/>
    </source>
</evidence>
<dbReference type="InterPro" id="IPR027417">
    <property type="entry name" value="P-loop_NTPase"/>
</dbReference>
<dbReference type="InterPro" id="IPR038726">
    <property type="entry name" value="PDDEXK_AddAB-type"/>
</dbReference>
<dbReference type="AlphaFoldDB" id="A0A5M6IRH7"/>
<reference evidence="3 4" key="1">
    <citation type="submission" date="2019-09" db="EMBL/GenBank/DDBJ databases">
        <title>Genome sequence of Rhodovastum atsumiense, a diverse member of the Acetobacteraceae family of non-sulfur purple photosynthetic bacteria.</title>
        <authorList>
            <person name="Meyer T."/>
            <person name="Kyndt J."/>
        </authorList>
    </citation>
    <scope>NUCLEOTIDE SEQUENCE [LARGE SCALE GENOMIC DNA]</scope>
    <source>
        <strain evidence="3 4">DSM 21279</strain>
    </source>
</reference>
<dbReference type="SUPFAM" id="SSF52540">
    <property type="entry name" value="P-loop containing nucleoside triphosphate hydrolases"/>
    <property type="match status" value="1"/>
</dbReference>
<evidence type="ECO:0000313" key="4">
    <source>
        <dbReference type="Proteomes" id="UP000325255"/>
    </source>
</evidence>
<evidence type="ECO:0000259" key="2">
    <source>
        <dbReference type="Pfam" id="PF12705"/>
    </source>
</evidence>
<sequence length="986" mass="104734">MTEAAASPRRLRLATIPPDVPFLDVLAARWLAEHGGDALGRGLILLPTRRAARALAEAFLRASGGRALVLPRITAFGALDEAPLTMTGALDLLPAIDPQERLAALAALVMKLPPEQGGAGSVDRALMLARELARLMDEAERAEIDLASALQQAADAAHAEHWQATLRFLEIVTRHWPDWLAAQGVLNPAARQVALLQAQAAEWAAHPPAEPVWAAGTTAGIPAVAALLRVVAGLPDGQVVLPGLDLDLPQEAWEAIGEAHPQCGLQRLLAGLGATRGDVVSWDGAAAAPAGRVRTLARALLPAAALPTWREAGPVATTGLFRLEAADEQEEAAAIALILRDTLERRGARAALVTPDRQLAGRVSSELLRWGVVADDSAGEALAESPPAVFLRLLAETVTSRFAPVPLLGLLKHPLAAAGLEPVACRMAARLLEVEALRGPRPAAGLGGLRQRAQAAPEPARDLLARLETCLDPLLRAATAAALPPATLLAALIEAGEALATSEALPGPARLWAHEEGEALAVLLAGAQPALAHLPDAPPTVLPGLLDALLEGAVVRSRRALRGREGAEHPRVFIWGLLEARLQTAEVVVLGGLVEGVWPPATDPGPWMSRPMRIKAGLPGTEEVVGLAAHDFLMAACSAPTVVLSCPRRRDRAPAVPARWLARLEAFLAGQGQRLPSHPAAGWARLLDQPAGPPAPVRPPAPCPPVRLRPRRLSVTEIETWLTDPYAIHAKHILKLRPLKPLEEATDAADYGALVHRGMQIFLDEVGADWPADAPQRLAAAMDRALAEAGLRPALQEWWRPRLARIAVWLAPHERERRVAGPQLIRGEVKGEWTLAVPGGFTLVGRADRIERRADGRLTIIDYKTGAPPSDKDVEAGFRPQLPLEAAMAEAGAFGPELTGTAAELVYWHLSGGFVPAEERSILRGDATRIAAAVATAREKLMTLVTAFDDPKRPYLSQPHPGRVPRFSDYAQLARVAEWDLSGGGE</sequence>
<dbReference type="InterPro" id="IPR011604">
    <property type="entry name" value="PDDEXK-like_dom_sf"/>
</dbReference>
<feature type="coiled-coil region" evidence="1">
    <location>
        <begin position="122"/>
        <end position="152"/>
    </location>
</feature>
<dbReference type="RefSeq" id="WP_150042006.1">
    <property type="nucleotide sequence ID" value="NZ_OW485601.1"/>
</dbReference>